<evidence type="ECO:0000313" key="2">
    <source>
        <dbReference type="EMBL" id="MDR6218314.1"/>
    </source>
</evidence>
<dbReference type="InterPro" id="IPR001173">
    <property type="entry name" value="Glyco_trans_2-like"/>
</dbReference>
<dbReference type="RefSeq" id="WP_309854693.1">
    <property type="nucleotide sequence ID" value="NZ_JAVDQJ010000005.1"/>
</dbReference>
<dbReference type="InterPro" id="IPR029044">
    <property type="entry name" value="Nucleotide-diphossugar_trans"/>
</dbReference>
<dbReference type="Gene3D" id="3.90.550.10">
    <property type="entry name" value="Spore Coat Polysaccharide Biosynthesis Protein SpsA, Chain A"/>
    <property type="match status" value="1"/>
</dbReference>
<feature type="domain" description="Glycosyltransferase 2-like" evidence="1">
    <location>
        <begin position="5"/>
        <end position="116"/>
    </location>
</feature>
<dbReference type="AlphaFoldDB" id="A0AAE4BMN0"/>
<gene>
    <name evidence="2" type="ORF">J2Y00_001877</name>
</gene>
<protein>
    <submittedName>
        <fullName evidence="2">Glycosyltransferase involved in cell wall biosynthesis</fullName>
    </submittedName>
</protein>
<dbReference type="Pfam" id="PF00535">
    <property type="entry name" value="Glycos_transf_2"/>
    <property type="match status" value="1"/>
</dbReference>
<sequence length="197" mass="21156">MTQLSVIIIAQNHERTLPAVIRAAQALNPREVLVVDDGSRDHTVHSALDEQVSVISHVSRFGLGQAVMTALKHTRGEIVTLLGGADAALTPDHLRALTAPISSGRADAVTGRPSGRPGARGLPCAFTRRSVHYLACAGQDAVVDLMLTRAWADNGARVQRVDLTGLPAAQSCMGLHWHAQRLKQAAWMHFLPHPARN</sequence>
<dbReference type="PANTHER" id="PTHR48090">
    <property type="entry name" value="UNDECAPRENYL-PHOSPHATE 4-DEOXY-4-FORMAMIDO-L-ARABINOSE TRANSFERASE-RELATED"/>
    <property type="match status" value="1"/>
</dbReference>
<proteinExistence type="predicted"/>
<evidence type="ECO:0000259" key="1">
    <source>
        <dbReference type="Pfam" id="PF00535"/>
    </source>
</evidence>
<reference evidence="2" key="1">
    <citation type="submission" date="2023-07" db="EMBL/GenBank/DDBJ databases">
        <title>Sorghum-associated microbial communities from plants grown in Nebraska, USA.</title>
        <authorList>
            <person name="Schachtman D."/>
        </authorList>
    </citation>
    <scope>NUCLEOTIDE SEQUENCE</scope>
    <source>
        <strain evidence="2">BE330</strain>
    </source>
</reference>
<accession>A0AAE4BMN0</accession>
<dbReference type="InterPro" id="IPR050256">
    <property type="entry name" value="Glycosyltransferase_2"/>
</dbReference>
<dbReference type="EMBL" id="JAVDQK010000004">
    <property type="protein sequence ID" value="MDR6218314.1"/>
    <property type="molecule type" value="Genomic_DNA"/>
</dbReference>
<dbReference type="PANTHER" id="PTHR48090:SF7">
    <property type="entry name" value="RFBJ PROTEIN"/>
    <property type="match status" value="1"/>
</dbReference>
<dbReference type="SUPFAM" id="SSF53448">
    <property type="entry name" value="Nucleotide-diphospho-sugar transferases"/>
    <property type="match status" value="1"/>
</dbReference>
<organism evidence="2 3">
    <name type="scientific">Deinococcus soli</name>
    <name type="common">ex Cha et al. 2016</name>
    <dbReference type="NCBI Taxonomy" id="1309411"/>
    <lineage>
        <taxon>Bacteria</taxon>
        <taxon>Thermotogati</taxon>
        <taxon>Deinococcota</taxon>
        <taxon>Deinococci</taxon>
        <taxon>Deinococcales</taxon>
        <taxon>Deinococcaceae</taxon>
        <taxon>Deinococcus</taxon>
    </lineage>
</organism>
<comment type="caution">
    <text evidence="2">The sequence shown here is derived from an EMBL/GenBank/DDBJ whole genome shotgun (WGS) entry which is preliminary data.</text>
</comment>
<name>A0AAE4BMN0_9DEIO</name>
<dbReference type="Proteomes" id="UP001185331">
    <property type="component" value="Unassembled WGS sequence"/>
</dbReference>
<evidence type="ECO:0000313" key="3">
    <source>
        <dbReference type="Proteomes" id="UP001185331"/>
    </source>
</evidence>